<feature type="domain" description="Nucleotidyl transferase" evidence="8">
    <location>
        <begin position="9"/>
        <end position="288"/>
    </location>
</feature>
<dbReference type="FunFam" id="3.90.550.10:FF:000046">
    <property type="entry name" value="Mannose-1-phosphate guanylyltransferase (GDP)"/>
    <property type="match status" value="1"/>
</dbReference>
<keyword evidence="10" id="KW-1185">Reference proteome</keyword>
<organism evidence="9 10">
    <name type="scientific">Flavilitoribacter nigricans (strain ATCC 23147 / DSM 23189 / NBRC 102662 / NCIMB 1420 / SS-2)</name>
    <name type="common">Lewinella nigricans</name>
    <dbReference type="NCBI Taxonomy" id="1122177"/>
    <lineage>
        <taxon>Bacteria</taxon>
        <taxon>Pseudomonadati</taxon>
        <taxon>Bacteroidota</taxon>
        <taxon>Saprospiria</taxon>
        <taxon>Saprospirales</taxon>
        <taxon>Lewinellaceae</taxon>
        <taxon>Flavilitoribacter</taxon>
    </lineage>
</organism>
<reference evidence="9 10" key="1">
    <citation type="submission" date="2017-10" db="EMBL/GenBank/DDBJ databases">
        <title>The draft genome sequence of Lewinella nigricans NBRC 102662.</title>
        <authorList>
            <person name="Wang K."/>
        </authorList>
    </citation>
    <scope>NUCLEOTIDE SEQUENCE [LARGE SCALE GENOMIC DNA]</scope>
    <source>
        <strain evidence="9 10">NBRC 102662</strain>
    </source>
</reference>
<keyword evidence="4 9" id="KW-0548">Nucleotidyltransferase</keyword>
<sequence>MNNHTYVAIMAGGVGSRFWPASREARPKQFLDVMNTGKSLIRLTFERFLALCPPENIFIVTNKIYRDQVREHLPELTDNQILCEPSRNNTAPCIAYTALKLYALDPEANLIVAPSDHVILSEIQFIDTLKQGLKFTAENDALLTLGIRPTRPDTGYGYIRYEQNGDSEVKKVRQFTEKPVLERAREFLAQGDYLWNAGIFVWRVKTLLDAFQKNAREIYDILSAGQSKYNTNEEQDFIDTNYPRTPSISVDYAIMEKADNIYTIPSSFGWSDLGTWASLHSETEKDEQGNRISGAKIITHDTHNSLIRIRPDKLAVIGGLDDFIVVDEGDVLLIYPKNREQEIKALTAKVRENYGPEYL</sequence>
<gene>
    <name evidence="9" type="ORF">CRP01_07430</name>
</gene>
<dbReference type="InterPro" id="IPR029044">
    <property type="entry name" value="Nucleotide-diphossugar_trans"/>
</dbReference>
<evidence type="ECO:0000313" key="9">
    <source>
        <dbReference type="EMBL" id="PHN07054.1"/>
    </source>
</evidence>
<evidence type="ECO:0000259" key="8">
    <source>
        <dbReference type="Pfam" id="PF00483"/>
    </source>
</evidence>
<keyword evidence="3 9" id="KW-0808">Transferase</keyword>
<dbReference type="InterPro" id="IPR005835">
    <property type="entry name" value="NTP_transferase_dom"/>
</dbReference>
<accession>A0A2D0NEV9</accession>
<dbReference type="RefSeq" id="WP_099149390.1">
    <property type="nucleotide sequence ID" value="NZ_PDUD01000011.1"/>
</dbReference>
<dbReference type="GO" id="GO:0005525">
    <property type="term" value="F:GTP binding"/>
    <property type="evidence" value="ECO:0007669"/>
    <property type="project" value="UniProtKB-KW"/>
</dbReference>
<dbReference type="EMBL" id="PDUD01000011">
    <property type="protein sequence ID" value="PHN07054.1"/>
    <property type="molecule type" value="Genomic_DNA"/>
</dbReference>
<dbReference type="OrthoDB" id="9806359at2"/>
<comment type="similarity">
    <text evidence="1">Belongs to the mannose-6-phosphate isomerase type 2 family.</text>
</comment>
<dbReference type="Proteomes" id="UP000223913">
    <property type="component" value="Unassembled WGS sequence"/>
</dbReference>
<dbReference type="PANTHER" id="PTHR46390">
    <property type="entry name" value="MANNOSE-1-PHOSPHATE GUANYLYLTRANSFERASE"/>
    <property type="match status" value="1"/>
</dbReference>
<dbReference type="SUPFAM" id="SSF159283">
    <property type="entry name" value="Guanosine diphospho-D-mannose pyrophosphorylase/mannose-6-phosphate isomerase linker domain"/>
    <property type="match status" value="1"/>
</dbReference>
<dbReference type="SUPFAM" id="SSF53448">
    <property type="entry name" value="Nucleotide-diphospho-sugar transferases"/>
    <property type="match status" value="1"/>
</dbReference>
<evidence type="ECO:0000256" key="3">
    <source>
        <dbReference type="ARBA" id="ARBA00022679"/>
    </source>
</evidence>
<dbReference type="CDD" id="cd02509">
    <property type="entry name" value="GDP-M1P_Guanylyltransferase"/>
    <property type="match status" value="1"/>
</dbReference>
<evidence type="ECO:0000256" key="4">
    <source>
        <dbReference type="ARBA" id="ARBA00022695"/>
    </source>
</evidence>
<dbReference type="InterPro" id="IPR051161">
    <property type="entry name" value="Mannose-6P_isomerase_type2"/>
</dbReference>
<dbReference type="GO" id="GO:0004475">
    <property type="term" value="F:mannose-1-phosphate guanylyltransferase (GTP) activity"/>
    <property type="evidence" value="ECO:0007669"/>
    <property type="project" value="UniProtKB-EC"/>
</dbReference>
<evidence type="ECO:0000256" key="6">
    <source>
        <dbReference type="ARBA" id="ARBA00023134"/>
    </source>
</evidence>
<comment type="caution">
    <text evidence="9">The sequence shown here is derived from an EMBL/GenBank/DDBJ whole genome shotgun (WGS) entry which is preliminary data.</text>
</comment>
<dbReference type="EC" id="2.7.7.13" evidence="2"/>
<evidence type="ECO:0000256" key="2">
    <source>
        <dbReference type="ARBA" id="ARBA00012387"/>
    </source>
</evidence>
<comment type="catalytic activity">
    <reaction evidence="7">
        <text>alpha-D-mannose 1-phosphate + GTP + H(+) = GDP-alpha-D-mannose + diphosphate</text>
        <dbReference type="Rhea" id="RHEA:15229"/>
        <dbReference type="ChEBI" id="CHEBI:15378"/>
        <dbReference type="ChEBI" id="CHEBI:33019"/>
        <dbReference type="ChEBI" id="CHEBI:37565"/>
        <dbReference type="ChEBI" id="CHEBI:57527"/>
        <dbReference type="ChEBI" id="CHEBI:58409"/>
        <dbReference type="EC" id="2.7.7.13"/>
    </reaction>
</comment>
<keyword evidence="5" id="KW-0547">Nucleotide-binding</keyword>
<evidence type="ECO:0000256" key="5">
    <source>
        <dbReference type="ARBA" id="ARBA00022741"/>
    </source>
</evidence>
<dbReference type="Gene3D" id="3.90.550.10">
    <property type="entry name" value="Spore Coat Polysaccharide Biosynthesis Protein SpsA, Chain A"/>
    <property type="match status" value="1"/>
</dbReference>
<dbReference type="Pfam" id="PF00483">
    <property type="entry name" value="NTP_transferase"/>
    <property type="match status" value="1"/>
</dbReference>
<keyword evidence="6" id="KW-0342">GTP-binding</keyword>
<evidence type="ECO:0000256" key="7">
    <source>
        <dbReference type="ARBA" id="ARBA00047343"/>
    </source>
</evidence>
<evidence type="ECO:0000313" key="10">
    <source>
        <dbReference type="Proteomes" id="UP000223913"/>
    </source>
</evidence>
<name>A0A2D0NEV9_FLAN2</name>
<protein>
    <recommendedName>
        <fullName evidence="2">mannose-1-phosphate guanylyltransferase</fullName>
        <ecNumber evidence="2">2.7.7.13</ecNumber>
    </recommendedName>
</protein>
<dbReference type="AlphaFoldDB" id="A0A2D0NEV9"/>
<dbReference type="PANTHER" id="PTHR46390:SF1">
    <property type="entry name" value="MANNOSE-1-PHOSPHATE GUANYLYLTRANSFERASE"/>
    <property type="match status" value="1"/>
</dbReference>
<evidence type="ECO:0000256" key="1">
    <source>
        <dbReference type="ARBA" id="ARBA00006115"/>
    </source>
</evidence>
<proteinExistence type="inferred from homology"/>
<dbReference type="InterPro" id="IPR049577">
    <property type="entry name" value="GMPP_N"/>
</dbReference>
<dbReference type="GO" id="GO:0009298">
    <property type="term" value="P:GDP-mannose biosynthetic process"/>
    <property type="evidence" value="ECO:0007669"/>
    <property type="project" value="TreeGrafter"/>
</dbReference>